<feature type="signal peptide" evidence="1">
    <location>
        <begin position="1"/>
        <end position="15"/>
    </location>
</feature>
<feature type="chain" id="PRO_5043833647" evidence="1">
    <location>
        <begin position="16"/>
        <end position="183"/>
    </location>
</feature>
<comment type="caution">
    <text evidence="2">The sequence shown here is derived from an EMBL/GenBank/DDBJ whole genome shotgun (WGS) entry which is preliminary data.</text>
</comment>
<accession>A0AAW1MRF5</accession>
<dbReference type="AlphaFoldDB" id="A0AAW1MRF5"/>
<name>A0AAW1MRF5_SAPOF</name>
<organism evidence="2 3">
    <name type="scientific">Saponaria officinalis</name>
    <name type="common">Common soapwort</name>
    <name type="synonym">Lychnis saponaria</name>
    <dbReference type="NCBI Taxonomy" id="3572"/>
    <lineage>
        <taxon>Eukaryota</taxon>
        <taxon>Viridiplantae</taxon>
        <taxon>Streptophyta</taxon>
        <taxon>Embryophyta</taxon>
        <taxon>Tracheophyta</taxon>
        <taxon>Spermatophyta</taxon>
        <taxon>Magnoliopsida</taxon>
        <taxon>eudicotyledons</taxon>
        <taxon>Gunneridae</taxon>
        <taxon>Pentapetalae</taxon>
        <taxon>Caryophyllales</taxon>
        <taxon>Caryophyllaceae</taxon>
        <taxon>Caryophylleae</taxon>
        <taxon>Saponaria</taxon>
    </lineage>
</organism>
<proteinExistence type="predicted"/>
<gene>
    <name evidence="2" type="ORF">RND81_02G034800</name>
</gene>
<keyword evidence="3" id="KW-1185">Reference proteome</keyword>
<evidence type="ECO:0000256" key="1">
    <source>
        <dbReference type="SAM" id="SignalP"/>
    </source>
</evidence>
<evidence type="ECO:0000313" key="3">
    <source>
        <dbReference type="Proteomes" id="UP001443914"/>
    </source>
</evidence>
<protein>
    <submittedName>
        <fullName evidence="2">Uncharacterized protein</fullName>
    </submittedName>
</protein>
<dbReference type="EMBL" id="JBDFQZ010000002">
    <property type="protein sequence ID" value="KAK9748086.1"/>
    <property type="molecule type" value="Genomic_DNA"/>
</dbReference>
<evidence type="ECO:0000313" key="2">
    <source>
        <dbReference type="EMBL" id="KAK9748086.1"/>
    </source>
</evidence>
<keyword evidence="1" id="KW-0732">Signal</keyword>
<dbReference type="Proteomes" id="UP001443914">
    <property type="component" value="Unassembled WGS sequence"/>
</dbReference>
<sequence>MSVLILFFLFSTISAINVHKIKPSDLTIQPVRPPHLPAPVNSQTFINREPLPPKVYQTVFAVDSQTFMNPEPTPPNVDQTVFAIDSHAEPTPANVDQTVDSQIPLNSVPDNPDSYPTDVPVNSQFLTLPDTSATTAHNRKSSAFRVESKTFYKNANEPIPSLPSPSPPGIDYQLSHVVPKPSC</sequence>
<reference evidence="2" key="1">
    <citation type="submission" date="2024-03" db="EMBL/GenBank/DDBJ databases">
        <title>WGS assembly of Saponaria officinalis var. Norfolk2.</title>
        <authorList>
            <person name="Jenkins J."/>
            <person name="Shu S."/>
            <person name="Grimwood J."/>
            <person name="Barry K."/>
            <person name="Goodstein D."/>
            <person name="Schmutz J."/>
            <person name="Leebens-Mack J."/>
            <person name="Osbourn A."/>
        </authorList>
    </citation>
    <scope>NUCLEOTIDE SEQUENCE [LARGE SCALE GENOMIC DNA]</scope>
    <source>
        <strain evidence="2">JIC</strain>
    </source>
</reference>